<dbReference type="EMBL" id="BAAAWD010000015">
    <property type="protein sequence ID" value="GAA3023310.1"/>
    <property type="molecule type" value="Genomic_DNA"/>
</dbReference>
<name>A0ABN3Y997_9ACTN</name>
<proteinExistence type="predicted"/>
<evidence type="ECO:0008006" key="3">
    <source>
        <dbReference type="Google" id="ProtNLM"/>
    </source>
</evidence>
<evidence type="ECO:0000313" key="1">
    <source>
        <dbReference type="EMBL" id="GAA3023310.1"/>
    </source>
</evidence>
<sequence length="69" mass="7238">MARKADGKDAGHVNGRLVDVTGLTLADLDRIEGSPLKDALRHILDDDDMGPVAGFSSVVRKPGTSALPK</sequence>
<protein>
    <recommendedName>
        <fullName evidence="3">FXSXX-COOH protein</fullName>
    </recommendedName>
</protein>
<keyword evidence="2" id="KW-1185">Reference proteome</keyword>
<organism evidence="1 2">
    <name type="scientific">Streptosporangium longisporum</name>
    <dbReference type="NCBI Taxonomy" id="46187"/>
    <lineage>
        <taxon>Bacteria</taxon>
        <taxon>Bacillati</taxon>
        <taxon>Actinomycetota</taxon>
        <taxon>Actinomycetes</taxon>
        <taxon>Streptosporangiales</taxon>
        <taxon>Streptosporangiaceae</taxon>
        <taxon>Streptosporangium</taxon>
    </lineage>
</organism>
<dbReference type="Proteomes" id="UP001499930">
    <property type="component" value="Unassembled WGS sequence"/>
</dbReference>
<reference evidence="1 2" key="1">
    <citation type="journal article" date="2019" name="Int. J. Syst. Evol. Microbiol.">
        <title>The Global Catalogue of Microorganisms (GCM) 10K type strain sequencing project: providing services to taxonomists for standard genome sequencing and annotation.</title>
        <authorList>
            <consortium name="The Broad Institute Genomics Platform"/>
            <consortium name="The Broad Institute Genome Sequencing Center for Infectious Disease"/>
            <person name="Wu L."/>
            <person name="Ma J."/>
        </authorList>
    </citation>
    <scope>NUCLEOTIDE SEQUENCE [LARGE SCALE GENOMIC DNA]</scope>
    <source>
        <strain evidence="1 2">JCM 3106</strain>
    </source>
</reference>
<accession>A0ABN3Y997</accession>
<comment type="caution">
    <text evidence="1">The sequence shown here is derived from an EMBL/GenBank/DDBJ whole genome shotgun (WGS) entry which is preliminary data.</text>
</comment>
<evidence type="ECO:0000313" key="2">
    <source>
        <dbReference type="Proteomes" id="UP001499930"/>
    </source>
</evidence>
<dbReference type="RefSeq" id="WP_344900482.1">
    <property type="nucleotide sequence ID" value="NZ_BAAAWD010000015.1"/>
</dbReference>
<gene>
    <name evidence="1" type="ORF">GCM10017559_55750</name>
</gene>